<dbReference type="InterPro" id="IPR003400">
    <property type="entry name" value="ExbD"/>
</dbReference>
<evidence type="ECO:0000313" key="13">
    <source>
        <dbReference type="Proteomes" id="UP000267521"/>
    </source>
</evidence>
<dbReference type="Gene3D" id="3.30.420.270">
    <property type="match status" value="1"/>
</dbReference>
<keyword evidence="4 7" id="KW-0812">Transmembrane</keyword>
<evidence type="ECO:0000313" key="10">
    <source>
        <dbReference type="EMBL" id="RMW99007.1"/>
    </source>
</evidence>
<evidence type="ECO:0000256" key="6">
    <source>
        <dbReference type="ARBA" id="ARBA00023136"/>
    </source>
</evidence>
<keyword evidence="6 8" id="KW-0472">Membrane</keyword>
<feature type="transmembrane region" description="Helical" evidence="8">
    <location>
        <begin position="21"/>
        <end position="42"/>
    </location>
</feature>
<dbReference type="GO" id="GO:0015031">
    <property type="term" value="P:protein transport"/>
    <property type="evidence" value="ECO:0007669"/>
    <property type="project" value="UniProtKB-KW"/>
</dbReference>
<dbReference type="GO" id="GO:0022857">
    <property type="term" value="F:transmembrane transporter activity"/>
    <property type="evidence" value="ECO:0007669"/>
    <property type="project" value="InterPro"/>
</dbReference>
<evidence type="ECO:0000313" key="12">
    <source>
        <dbReference type="Proteomes" id="UP000267035"/>
    </source>
</evidence>
<evidence type="ECO:0000256" key="8">
    <source>
        <dbReference type="SAM" id="Phobius"/>
    </source>
</evidence>
<dbReference type="PANTHER" id="PTHR30558">
    <property type="entry name" value="EXBD MEMBRANE COMPONENT OF PMF-DRIVEN MACROMOLECULE IMPORT SYSTEM"/>
    <property type="match status" value="1"/>
</dbReference>
<dbReference type="AlphaFoldDB" id="A0A3M6Q6S1"/>
<evidence type="ECO:0000256" key="2">
    <source>
        <dbReference type="ARBA" id="ARBA00005811"/>
    </source>
</evidence>
<comment type="similarity">
    <text evidence="2 7">Belongs to the ExbD/TolR family.</text>
</comment>
<organism evidence="9 13">
    <name type="scientific">Allofranklinella schreckenbergeri</name>
    <dbReference type="NCBI Taxonomy" id="1076744"/>
    <lineage>
        <taxon>Bacteria</taxon>
        <taxon>Pseudomonadati</taxon>
        <taxon>Pseudomonadota</taxon>
        <taxon>Betaproteobacteria</taxon>
        <taxon>Burkholderiales</taxon>
        <taxon>Comamonadaceae</taxon>
        <taxon>Allofranklinella</taxon>
    </lineage>
</organism>
<evidence type="ECO:0000256" key="4">
    <source>
        <dbReference type="ARBA" id="ARBA00022692"/>
    </source>
</evidence>
<evidence type="ECO:0000256" key="7">
    <source>
        <dbReference type="RuleBase" id="RU003879"/>
    </source>
</evidence>
<dbReference type="Pfam" id="PF02472">
    <property type="entry name" value="ExbD"/>
    <property type="match status" value="1"/>
</dbReference>
<gene>
    <name evidence="11" type="ORF">EBQ24_09905</name>
    <name evidence="10" type="ORF">EBQ25_07905</name>
    <name evidence="9" type="ORF">EBQ26_06085</name>
</gene>
<comment type="subcellular location">
    <subcellularLocation>
        <location evidence="1">Cell membrane</location>
        <topology evidence="1">Single-pass membrane protein</topology>
    </subcellularLocation>
    <subcellularLocation>
        <location evidence="7">Cell membrane</location>
        <topology evidence="7">Single-pass type II membrane protein</topology>
    </subcellularLocation>
</comment>
<dbReference type="PANTHER" id="PTHR30558:SF7">
    <property type="entry name" value="TOL-PAL SYSTEM PROTEIN TOLR"/>
    <property type="match status" value="1"/>
</dbReference>
<evidence type="ECO:0000313" key="9">
    <source>
        <dbReference type="EMBL" id="RMW98872.1"/>
    </source>
</evidence>
<evidence type="ECO:0000256" key="1">
    <source>
        <dbReference type="ARBA" id="ARBA00004162"/>
    </source>
</evidence>
<dbReference type="GO" id="GO:0005886">
    <property type="term" value="C:plasma membrane"/>
    <property type="evidence" value="ECO:0007669"/>
    <property type="project" value="UniProtKB-SubCell"/>
</dbReference>
<dbReference type="EMBL" id="RDQM01000006">
    <property type="protein sequence ID" value="RMW98872.1"/>
    <property type="molecule type" value="Genomic_DNA"/>
</dbReference>
<evidence type="ECO:0000256" key="5">
    <source>
        <dbReference type="ARBA" id="ARBA00022989"/>
    </source>
</evidence>
<proteinExistence type="inferred from homology"/>
<evidence type="ECO:0000313" key="11">
    <source>
        <dbReference type="EMBL" id="RMX07186.1"/>
    </source>
</evidence>
<keyword evidence="3" id="KW-1003">Cell membrane</keyword>
<dbReference type="Proteomes" id="UP000281171">
    <property type="component" value="Unassembled WGS sequence"/>
</dbReference>
<keyword evidence="5 8" id="KW-1133">Transmembrane helix</keyword>
<accession>A0A3M6QVZ2</accession>
<reference evidence="12 13" key="1">
    <citation type="submission" date="2018-10" db="EMBL/GenBank/DDBJ databases">
        <title>Comamonadaceae CDC group NO-1 genome sequencing and assembly.</title>
        <authorList>
            <person name="Bernier A.-M."/>
            <person name="Bernard K."/>
        </authorList>
    </citation>
    <scope>NUCLEOTIDE SEQUENCE [LARGE SCALE GENOMIC DNA]</scope>
    <source>
        <strain evidence="10 12">NML161473</strain>
        <strain evidence="11 14">NML180581</strain>
        <strain evidence="9 13">NML970147</strain>
    </source>
</reference>
<evidence type="ECO:0000256" key="3">
    <source>
        <dbReference type="ARBA" id="ARBA00022475"/>
    </source>
</evidence>
<evidence type="ECO:0000313" key="14">
    <source>
        <dbReference type="Proteomes" id="UP000281171"/>
    </source>
</evidence>
<keyword evidence="7" id="KW-0653">Protein transport</keyword>
<dbReference type="EMBL" id="RDQK01000024">
    <property type="protein sequence ID" value="RMX07186.1"/>
    <property type="molecule type" value="Genomic_DNA"/>
</dbReference>
<dbReference type="Proteomes" id="UP000267521">
    <property type="component" value="Unassembled WGS sequence"/>
</dbReference>
<dbReference type="Proteomes" id="UP000267035">
    <property type="component" value="Unassembled WGS sequence"/>
</dbReference>
<name>A0A3M6Q6S1_9BURK</name>
<keyword evidence="7" id="KW-0813">Transport</keyword>
<keyword evidence="12" id="KW-1185">Reference proteome</keyword>
<accession>A0A3M6Q756</accession>
<protein>
    <submittedName>
        <fullName evidence="9">Biopolymer transporter ExbD</fullName>
    </submittedName>
</protein>
<comment type="caution">
    <text evidence="9">The sequence shown here is derived from an EMBL/GenBank/DDBJ whole genome shotgun (WGS) entry which is preliminary data.</text>
</comment>
<dbReference type="RefSeq" id="WP_122238123.1">
    <property type="nucleotide sequence ID" value="NZ_RDQK01000024.1"/>
</dbReference>
<accession>A0A3M6Q6S1</accession>
<sequence length="148" mass="16159">MASSFSRRGARGRRTVNEINMVPFIDVMLVLLIIFMVTAPMITPGVINAPSVGSADQTPPAIAQVLVNSAGQLEWKVANADPRGASLEQIAELAKDWEAQQLREGKTAEQYAIVIVGDKQAAYEHVMNALTELQKAEIKRVAFLLNKK</sequence>
<dbReference type="EMBL" id="RDQL01000009">
    <property type="protein sequence ID" value="RMW99007.1"/>
    <property type="molecule type" value="Genomic_DNA"/>
</dbReference>